<sequence length="90" mass="10841">MEKDEFNRLLKTARIDLDEEESAYIEKDINDILRFFDKLEDVSLNDEELAFHSVEIPEKLRDDSNENKNEIENVFYNGENYRFYFLGPKI</sequence>
<dbReference type="NCBIfam" id="TIGR00135">
    <property type="entry name" value="gatC"/>
    <property type="match status" value="1"/>
</dbReference>
<dbReference type="GO" id="GO:0006450">
    <property type="term" value="P:regulation of translational fidelity"/>
    <property type="evidence" value="ECO:0007669"/>
    <property type="project" value="InterPro"/>
</dbReference>
<proteinExistence type="predicted"/>
<dbReference type="Proteomes" id="UP000009375">
    <property type="component" value="Unassembled WGS sequence"/>
</dbReference>
<reference evidence="1 2" key="1">
    <citation type="journal article" date="2010" name="Proc. Natl. Acad. Sci. U.S.A.">
        <title>Enigmatic, ultrasmall, uncultivated Archaea.</title>
        <authorList>
            <person name="Baker B.J."/>
            <person name="Comolli L.R."/>
            <person name="Dick G.J."/>
            <person name="Hauser L.J."/>
            <person name="Hyatt D."/>
            <person name="Dill B.D."/>
            <person name="Land M.L."/>
            <person name="Verberkmoes N.C."/>
            <person name="Hettich R.L."/>
            <person name="Banfield J.F."/>
        </authorList>
    </citation>
    <scope>NUCLEOTIDE SEQUENCE [LARGE SCALE GENOMIC DNA]</scope>
</reference>
<accession>D2EF90</accession>
<dbReference type="AlphaFoldDB" id="D2EF90"/>
<name>D2EF90_PARA4</name>
<dbReference type="InterPro" id="IPR036113">
    <property type="entry name" value="Asp/Glu-ADT_sf_sub_c"/>
</dbReference>
<organism evidence="1 2">
    <name type="scientific">Candidatus Parvarchaeum acidiphilum ARMAN-4</name>
    <dbReference type="NCBI Taxonomy" id="662760"/>
    <lineage>
        <taxon>Archaea</taxon>
        <taxon>Candidatus Parvarchaeota</taxon>
        <taxon>Candidatus Parvarchaeum</taxon>
    </lineage>
</organism>
<dbReference type="SUPFAM" id="SSF141000">
    <property type="entry name" value="Glu-tRNAGln amidotransferase C subunit"/>
    <property type="match status" value="1"/>
</dbReference>
<evidence type="ECO:0000313" key="1">
    <source>
        <dbReference type="EMBL" id="EEZ93016.1"/>
    </source>
</evidence>
<evidence type="ECO:0000313" key="2">
    <source>
        <dbReference type="Proteomes" id="UP000009375"/>
    </source>
</evidence>
<protein>
    <submittedName>
        <fullName evidence="1">Uncharacterized protein</fullName>
    </submittedName>
</protein>
<dbReference type="Pfam" id="PF02686">
    <property type="entry name" value="GatC"/>
    <property type="match status" value="1"/>
</dbReference>
<dbReference type="InterPro" id="IPR003837">
    <property type="entry name" value="GatC"/>
</dbReference>
<dbReference type="Gene3D" id="1.10.20.60">
    <property type="entry name" value="Glu-tRNAGln amidotransferase C subunit, N-terminal domain"/>
    <property type="match status" value="1"/>
</dbReference>
<dbReference type="EMBL" id="GG730044">
    <property type="protein sequence ID" value="EEZ93016.1"/>
    <property type="molecule type" value="Genomic_DNA"/>
</dbReference>
<gene>
    <name evidence="1" type="ORF">BJBARM4_0407</name>
</gene>